<dbReference type="SUPFAM" id="SSF53474">
    <property type="entry name" value="alpha/beta-Hydrolases"/>
    <property type="match status" value="1"/>
</dbReference>
<dbReference type="InterPro" id="IPR029058">
    <property type="entry name" value="AB_hydrolase_fold"/>
</dbReference>
<sequence>MSTTSAAEKSTRVVGGGKFTLLPDQSEAVFYKTLPLPGVIILVHGVNSDGEWYESTERGLCEGLNERLARRPEQMAYSGPTSGRLAPVQYTPELTADGYLAPQRSADNFIKAQPHYSPVIRFRWGYKASKKDVRQFGKNVWLNENDYWGGGPFANGCSTIADLWTEGLNDRLFLWLTAQHLNPVAGRDVYRCPHRAYYVHAALRLARLIKSIRDRQADCPITVMCHSQGNMVGIAAAFLADRLGIQADNYLLCNPPLSLVPDNLTENWSQRGSSDSQGSLGRQTYRARVETLKNFFILLRARAACAHADKRIDREMANSAPKVGPAFTAAGDRQRHGLNGSTFGRVTLYCNPHDQVISATTVQGIGWRGMNAEEIGVTNGKGVFTQRVFAHRYLVGQVPGKSYRYWDDRWNKEAGAGKDGFWHPPSPAVTHRLRQGLTSSETLVEKIATVFMASKVNHVALFKQHVNADVAKGWSIPVDAPELPRHFLPTAYRYGKLSPQFDEGIDAVGNAREARKSEDKKKAGDPYDEHVTLKSEDGSANDGPQGDQDSEARLRYEHRARLRMQARRGDRADVQGNVAGERPGGQSTEEYQSWRTEQIGAFLKEGVDQSATDHSTIVTNSEHARLAAAYDVAVGVCTLSEEAMRELRVEADWRYWDGLKENHPHRYLGEYFDQSTMLKKTLDGWLSNEEASRPRSILDERSWKKSIAEAR</sequence>
<dbReference type="Pfam" id="PF11678">
    <property type="entry name" value="Tle3_C"/>
    <property type="match status" value="1"/>
</dbReference>
<dbReference type="AlphaFoldDB" id="D8IW08"/>
<dbReference type="eggNOG" id="COG0596">
    <property type="taxonomic scope" value="Bacteria"/>
</dbReference>
<protein>
    <submittedName>
        <fullName evidence="4">Transmembrane protein</fullName>
    </submittedName>
</protein>
<dbReference type="HOGENOM" id="CLU_018919_1_1_4"/>
<dbReference type="STRING" id="757424.Hsero_0280"/>
<dbReference type="Pfam" id="PF24322">
    <property type="entry name" value="Tle3"/>
    <property type="match status" value="1"/>
</dbReference>
<proteinExistence type="predicted"/>
<evidence type="ECO:0000256" key="1">
    <source>
        <dbReference type="SAM" id="MobiDB-lite"/>
    </source>
</evidence>
<evidence type="ECO:0000313" key="4">
    <source>
        <dbReference type="EMBL" id="ADJ61806.1"/>
    </source>
</evidence>
<dbReference type="Proteomes" id="UP000000329">
    <property type="component" value="Chromosome"/>
</dbReference>
<feature type="domain" description="T6SS Tle3 phospholipase effector alpha/beta" evidence="3">
    <location>
        <begin position="36"/>
        <end position="371"/>
    </location>
</feature>
<feature type="region of interest" description="Disordered" evidence="1">
    <location>
        <begin position="564"/>
        <end position="591"/>
    </location>
</feature>
<dbReference type="InterPro" id="IPR056221">
    <property type="entry name" value="Tle3_ab_dom"/>
</dbReference>
<reference evidence="4 5" key="1">
    <citation type="submission" date="2010-04" db="EMBL/GenBank/DDBJ databases">
        <title>The genome of Herbaspirillum seropedicae SmR1, an endophytic, nitrogen-fixing, plant-growth promoting beta-Proteobacteria.</title>
        <authorList>
            <person name="Pedrosa F.O."/>
            <person name="Monteiro R.A."/>
            <person name="Wassem R."/>
            <person name="Cruz L.M."/>
            <person name="Ayub R.A."/>
            <person name="Colauto N.B."/>
            <person name="Fernandez M.A."/>
            <person name="Fungaro M.H.P."/>
            <person name="Grisard E.C."/>
            <person name="Hungria M."/>
            <person name="Madeira H.M.F."/>
            <person name="Nodari R.O."/>
            <person name="Osaku C.A."/>
            <person name="Petzl-Erler M.L."/>
            <person name="Terenzi H."/>
            <person name="Vieira L.G.E."/>
            <person name="Almeida M.I.M."/>
            <person name="Alves L.R."/>
            <person name="Arantes O.M.N."/>
            <person name="Balsanelli E."/>
            <person name="Barcellos F.G."/>
            <person name="Baura V.A."/>
            <person name="Binde D.R."/>
            <person name="Campo R.J."/>
            <person name="Chubatsu L.S."/>
            <person name="Chueire L.M.O."/>
            <person name="Ciferri R.R."/>
            <person name="Correa L.C."/>
            <person name="da Conceicao Silva J.L."/>
            <person name="Dabul A.N.G."/>
            <person name="Dambros B.P."/>
            <person name="Faoro H."/>
            <person name="Favetti A."/>
            <person name="Friedermann G."/>
            <person name="Furlaneto M.C."/>
            <person name="Gasques L.S."/>
            <person name="Gimenes C.C.T."/>
            <person name="Gioppo N.M.R."/>
            <person name="Glienke-Blanco C."/>
            <person name="Godoy L.P."/>
            <person name="Guerra M.P."/>
            <person name="Karp S."/>
            <person name="Kava-Cordeiro V."/>
            <person name="Margarido V.P."/>
            <person name="Mathioni S.M."/>
            <person name="Menck-Soares M.A."/>
            <person name="Murace N.K."/>
            <person name="Nicolas M.F."/>
            <person name="Oliveira C.E.C."/>
            <person name="Pagnan N.A.B."/>
            <person name="Pamphile J.A."/>
            <person name="Patussi E.V."/>
            <person name="Pereira L.F.P."/>
            <person name="Pereira-Ferrari L."/>
            <person name="Pinto F.G.S."/>
            <person name="Precoma C."/>
            <person name="Prioli A.J."/>
            <person name="Prioli S.M.A.P."/>
            <person name="Raittz R.T."/>
            <person name="Ramos H.J.O."/>
            <person name="Ribeiro E.M.S.F."/>
            <person name="Rigo L.U."/>
            <person name="Rocha C.L.M.S.C."/>
            <person name="Rocha S.N."/>
            <person name="Santos K."/>
            <person name="Satori D."/>
            <person name="Silva A.G."/>
            <person name="Simao R.C.G."/>
            <person name="Soares M.A.M."/>
            <person name="Souza E.M."/>
            <person name="Steffens M.B.R."/>
            <person name="Steindel M."/>
            <person name="Tadra-Sfeir M.Z."/>
            <person name="Takahashi E.K."/>
            <person name="Torres R.A."/>
            <person name="Valle J.S."/>
            <person name="Vernal J.I."/>
            <person name="Vilas-Boas L.A."/>
            <person name="Watanabe M.A.E."/>
            <person name="Weiss V.A."/>
            <person name="Yates M.A."/>
            <person name="Souza E.M."/>
        </authorList>
    </citation>
    <scope>NUCLEOTIDE SEQUENCE [LARGE SCALE GENOMIC DNA]</scope>
    <source>
        <strain evidence="4 5">SmR1</strain>
    </source>
</reference>
<feature type="compositionally biased region" description="Basic and acidic residues" evidence="1">
    <location>
        <begin position="512"/>
        <end position="537"/>
    </location>
</feature>
<organism evidence="4 5">
    <name type="scientific">Herbaspirillum seropedicae (strain SmR1)</name>
    <dbReference type="NCBI Taxonomy" id="757424"/>
    <lineage>
        <taxon>Bacteria</taxon>
        <taxon>Pseudomonadati</taxon>
        <taxon>Pseudomonadota</taxon>
        <taxon>Betaproteobacteria</taxon>
        <taxon>Burkholderiales</taxon>
        <taxon>Oxalobacteraceae</taxon>
        <taxon>Herbaspirillum</taxon>
    </lineage>
</organism>
<feature type="region of interest" description="Disordered" evidence="1">
    <location>
        <begin position="510"/>
        <end position="552"/>
    </location>
</feature>
<dbReference type="GeneID" id="29392868"/>
<keyword evidence="4" id="KW-0472">Membrane</keyword>
<evidence type="ECO:0000259" key="2">
    <source>
        <dbReference type="Pfam" id="PF11678"/>
    </source>
</evidence>
<keyword evidence="4" id="KW-0812">Transmembrane</keyword>
<accession>D8IW08</accession>
<evidence type="ECO:0000259" key="3">
    <source>
        <dbReference type="Pfam" id="PF24322"/>
    </source>
</evidence>
<dbReference type="KEGG" id="hse:Hsero_0280"/>
<name>D8IW08_HERSS</name>
<dbReference type="EMBL" id="CP002039">
    <property type="protein sequence ID" value="ADJ61806.1"/>
    <property type="molecule type" value="Genomic_DNA"/>
</dbReference>
<gene>
    <name evidence="4" type="ordered locus">Hsero_0280</name>
</gene>
<dbReference type="RefSeq" id="WP_013232328.1">
    <property type="nucleotide sequence ID" value="NC_014323.1"/>
</dbReference>
<feature type="domain" description="Antibacterial effector protein Tle3 C-terminal" evidence="2">
    <location>
        <begin position="613"/>
        <end position="654"/>
    </location>
</feature>
<dbReference type="OrthoDB" id="8829067at2"/>
<keyword evidence="5" id="KW-1185">Reference proteome</keyword>
<evidence type="ECO:0000313" key="5">
    <source>
        <dbReference type="Proteomes" id="UP000000329"/>
    </source>
</evidence>
<dbReference type="InterPro" id="IPR021692">
    <property type="entry name" value="Tle3_C"/>
</dbReference>